<dbReference type="GO" id="GO:0016192">
    <property type="term" value="P:vesicle-mediated transport"/>
    <property type="evidence" value="ECO:0007669"/>
    <property type="project" value="InterPro"/>
</dbReference>
<evidence type="ECO:0000256" key="2">
    <source>
        <dbReference type="SAM" id="Phobius"/>
    </source>
</evidence>
<protein>
    <recommendedName>
        <fullName evidence="1">Vacuolar fusion protein MON1 homolog</fullName>
    </recommendedName>
</protein>
<sequence>MSSESFSGPNSYSPLFGTSESFSPICLPRYNPKAFLYAFIYIILTIRIEMVLLKSNVLSEVQRSILDGGVHHKIGGPTGLWHFIYGSIYLDQNVASGFSSPINSPQQQKRLYRANHKLSASMHDIGNGAHKTQFSWDENYVLVRWITPDFQLCAAFDPLTDKALGVKTCNRICQLDQRY</sequence>
<keyword evidence="2" id="KW-0812">Transmembrane</keyword>
<dbReference type="EMBL" id="JAIWQS010000004">
    <property type="protein sequence ID" value="KAJ8768666.1"/>
    <property type="molecule type" value="Genomic_DNA"/>
</dbReference>
<dbReference type="InterPro" id="IPR043970">
    <property type="entry name" value="FUZ/MON1/HPS1_longin_3"/>
</dbReference>
<dbReference type="PANTHER" id="PTHR13027">
    <property type="entry name" value="SAND PROTEIN-RELATED"/>
    <property type="match status" value="1"/>
</dbReference>
<dbReference type="PRINTS" id="PR01546">
    <property type="entry name" value="YEAST73DUF"/>
</dbReference>
<feature type="transmembrane region" description="Helical" evidence="2">
    <location>
        <begin position="34"/>
        <end position="53"/>
    </location>
</feature>
<organism evidence="4 5">
    <name type="scientific">Erythroxylum novogranatense</name>
    <dbReference type="NCBI Taxonomy" id="1862640"/>
    <lineage>
        <taxon>Eukaryota</taxon>
        <taxon>Viridiplantae</taxon>
        <taxon>Streptophyta</taxon>
        <taxon>Embryophyta</taxon>
        <taxon>Tracheophyta</taxon>
        <taxon>Spermatophyta</taxon>
        <taxon>Magnoliopsida</taxon>
        <taxon>eudicotyledons</taxon>
        <taxon>Gunneridae</taxon>
        <taxon>Pentapetalae</taxon>
        <taxon>rosids</taxon>
        <taxon>fabids</taxon>
        <taxon>Malpighiales</taxon>
        <taxon>Erythroxylaceae</taxon>
        <taxon>Erythroxylum</taxon>
    </lineage>
</organism>
<dbReference type="Proteomes" id="UP001159364">
    <property type="component" value="Linkage Group LG04"/>
</dbReference>
<dbReference type="GO" id="GO:0006623">
    <property type="term" value="P:protein targeting to vacuole"/>
    <property type="evidence" value="ECO:0007669"/>
    <property type="project" value="UniProtKB-UniRule"/>
</dbReference>
<keyword evidence="2" id="KW-0472">Membrane</keyword>
<proteinExistence type="inferred from homology"/>
<dbReference type="InterPro" id="IPR004353">
    <property type="entry name" value="Mon1"/>
</dbReference>
<evidence type="ECO:0000259" key="3">
    <source>
        <dbReference type="Pfam" id="PF19038"/>
    </source>
</evidence>
<keyword evidence="2" id="KW-1133">Transmembrane helix</keyword>
<accession>A0AAV8TP16</accession>
<evidence type="ECO:0000256" key="1">
    <source>
        <dbReference type="RuleBase" id="RU367048"/>
    </source>
</evidence>
<gene>
    <name evidence="4" type="ORF">K2173_023570</name>
</gene>
<evidence type="ECO:0000313" key="5">
    <source>
        <dbReference type="Proteomes" id="UP001159364"/>
    </source>
</evidence>
<comment type="similarity">
    <text evidence="1">Belongs to the MON1/SAND family.</text>
</comment>
<feature type="domain" description="FUZ/MON1/HPS1 third Longin" evidence="3">
    <location>
        <begin position="79"/>
        <end position="174"/>
    </location>
</feature>
<comment type="function">
    <text evidence="1">Plays an important role in membrane trafficking through the secretory apparatus.</text>
</comment>
<keyword evidence="5" id="KW-1185">Reference proteome</keyword>
<dbReference type="AlphaFoldDB" id="A0AAV8TP16"/>
<name>A0AAV8TP16_9ROSI</name>
<dbReference type="Pfam" id="PF19038">
    <property type="entry name" value="Fuz_longin_3"/>
    <property type="match status" value="1"/>
</dbReference>
<reference evidence="4 5" key="1">
    <citation type="submission" date="2021-09" db="EMBL/GenBank/DDBJ databases">
        <title>Genomic insights and catalytic innovation underlie evolution of tropane alkaloids biosynthesis.</title>
        <authorList>
            <person name="Wang Y.-J."/>
            <person name="Tian T."/>
            <person name="Huang J.-P."/>
            <person name="Huang S.-X."/>
        </authorList>
    </citation>
    <scope>NUCLEOTIDE SEQUENCE [LARGE SCALE GENOMIC DNA]</scope>
    <source>
        <strain evidence="4">KIB-2018</strain>
        <tissue evidence="4">Leaf</tissue>
    </source>
</reference>
<dbReference type="PANTHER" id="PTHR13027:SF7">
    <property type="entry name" value="VACUOLAR FUSION PROTEIN MON1 HOMOLOG"/>
    <property type="match status" value="1"/>
</dbReference>
<evidence type="ECO:0000313" key="4">
    <source>
        <dbReference type="EMBL" id="KAJ8768666.1"/>
    </source>
</evidence>
<comment type="caution">
    <text evidence="4">The sequence shown here is derived from an EMBL/GenBank/DDBJ whole genome shotgun (WGS) entry which is preliminary data.</text>
</comment>